<protein>
    <submittedName>
        <fullName evidence="2">Uncharacterized protein</fullName>
    </submittedName>
</protein>
<feature type="region of interest" description="Disordered" evidence="1">
    <location>
        <begin position="31"/>
        <end position="59"/>
    </location>
</feature>
<sequence>MTGEEIPLLSVAESDVKKSFTKKSKKAINLKYKSKKKNDNEKTAPTSERSSTYQTPLRPNFGKLRSGIRKLNCFKGETEDLPIMDIPRHRSIDIGVGLARRMSLFIFTRKTVCVHPYHPYTPSQTTRKIFVYSED</sequence>
<feature type="compositionally biased region" description="Polar residues" evidence="1">
    <location>
        <begin position="43"/>
        <end position="57"/>
    </location>
</feature>
<dbReference type="AlphaFoldDB" id="A0A9N9R0T1"/>
<name>A0A9N9R0T1_9NEOP</name>
<evidence type="ECO:0000313" key="2">
    <source>
        <dbReference type="EMBL" id="CAG9787219.1"/>
    </source>
</evidence>
<keyword evidence="3" id="KW-1185">Reference proteome</keyword>
<organism evidence="2 3">
    <name type="scientific">Diatraea saccharalis</name>
    <name type="common">sugarcane borer</name>
    <dbReference type="NCBI Taxonomy" id="40085"/>
    <lineage>
        <taxon>Eukaryota</taxon>
        <taxon>Metazoa</taxon>
        <taxon>Ecdysozoa</taxon>
        <taxon>Arthropoda</taxon>
        <taxon>Hexapoda</taxon>
        <taxon>Insecta</taxon>
        <taxon>Pterygota</taxon>
        <taxon>Neoptera</taxon>
        <taxon>Endopterygota</taxon>
        <taxon>Lepidoptera</taxon>
        <taxon>Glossata</taxon>
        <taxon>Ditrysia</taxon>
        <taxon>Pyraloidea</taxon>
        <taxon>Crambidae</taxon>
        <taxon>Crambinae</taxon>
        <taxon>Diatraea</taxon>
    </lineage>
</organism>
<proteinExistence type="predicted"/>
<dbReference type="EMBL" id="OU893348">
    <property type="protein sequence ID" value="CAG9787219.1"/>
    <property type="molecule type" value="Genomic_DNA"/>
</dbReference>
<reference evidence="2" key="1">
    <citation type="submission" date="2021-12" db="EMBL/GenBank/DDBJ databases">
        <authorList>
            <person name="King R."/>
        </authorList>
    </citation>
    <scope>NUCLEOTIDE SEQUENCE</scope>
</reference>
<dbReference type="Proteomes" id="UP001153714">
    <property type="component" value="Chromosome 17"/>
</dbReference>
<accession>A0A9N9R0T1</accession>
<reference evidence="2" key="2">
    <citation type="submission" date="2022-10" db="EMBL/GenBank/DDBJ databases">
        <authorList>
            <consortium name="ENA_rothamsted_submissions"/>
            <consortium name="culmorum"/>
            <person name="King R."/>
        </authorList>
    </citation>
    <scope>NUCLEOTIDE SEQUENCE</scope>
</reference>
<dbReference type="OrthoDB" id="7290226at2759"/>
<evidence type="ECO:0000256" key="1">
    <source>
        <dbReference type="SAM" id="MobiDB-lite"/>
    </source>
</evidence>
<gene>
    <name evidence="2" type="ORF">DIATSA_LOCUS5114</name>
</gene>
<evidence type="ECO:0000313" key="3">
    <source>
        <dbReference type="Proteomes" id="UP001153714"/>
    </source>
</evidence>